<accession>A0AAV7IAT8</accession>
<reference evidence="1 2" key="1">
    <citation type="journal article" date="2021" name="J. Hered.">
        <title>A chromosome-level genome assembly of the parasitoid wasp, Cotesia glomerata (Hymenoptera: Braconidae).</title>
        <authorList>
            <person name="Pinto B.J."/>
            <person name="Weis J.J."/>
            <person name="Gamble T."/>
            <person name="Ode P.J."/>
            <person name="Paul R."/>
            <person name="Zaspel J.M."/>
        </authorList>
    </citation>
    <scope>NUCLEOTIDE SEQUENCE [LARGE SCALE GENOMIC DNA]</scope>
    <source>
        <strain evidence="1">CgM1</strain>
    </source>
</reference>
<dbReference type="Proteomes" id="UP000826195">
    <property type="component" value="Unassembled WGS sequence"/>
</dbReference>
<protein>
    <submittedName>
        <fullName evidence="1">Uncharacterized protein</fullName>
    </submittedName>
</protein>
<evidence type="ECO:0000313" key="1">
    <source>
        <dbReference type="EMBL" id="KAH0549421.1"/>
    </source>
</evidence>
<organism evidence="1 2">
    <name type="scientific">Cotesia glomerata</name>
    <name type="common">Lepidopteran parasitic wasp</name>
    <name type="synonym">Apanteles glomeratus</name>
    <dbReference type="NCBI Taxonomy" id="32391"/>
    <lineage>
        <taxon>Eukaryota</taxon>
        <taxon>Metazoa</taxon>
        <taxon>Ecdysozoa</taxon>
        <taxon>Arthropoda</taxon>
        <taxon>Hexapoda</taxon>
        <taxon>Insecta</taxon>
        <taxon>Pterygota</taxon>
        <taxon>Neoptera</taxon>
        <taxon>Endopterygota</taxon>
        <taxon>Hymenoptera</taxon>
        <taxon>Apocrita</taxon>
        <taxon>Ichneumonoidea</taxon>
        <taxon>Braconidae</taxon>
        <taxon>Microgastrinae</taxon>
        <taxon>Cotesia</taxon>
    </lineage>
</organism>
<dbReference type="AlphaFoldDB" id="A0AAV7IAT8"/>
<proteinExistence type="predicted"/>
<name>A0AAV7IAT8_COTGL</name>
<sequence length="102" mass="11207">MNKKTGRLIRKPLVYRLQGLLKGPIELSISPVGHKGPCKLGQLSAVRSAFTGSNHMKKPLLPLYIRTYGQTFSTKLYIDSQIMGGSQPQERIQGPKDGEGAK</sequence>
<gene>
    <name evidence="1" type="ORF">KQX54_009101</name>
</gene>
<evidence type="ECO:0000313" key="2">
    <source>
        <dbReference type="Proteomes" id="UP000826195"/>
    </source>
</evidence>
<dbReference type="EMBL" id="JAHXZJ010001864">
    <property type="protein sequence ID" value="KAH0549421.1"/>
    <property type="molecule type" value="Genomic_DNA"/>
</dbReference>
<keyword evidence="2" id="KW-1185">Reference proteome</keyword>
<comment type="caution">
    <text evidence="1">The sequence shown here is derived from an EMBL/GenBank/DDBJ whole genome shotgun (WGS) entry which is preliminary data.</text>
</comment>